<reference evidence="4" key="1">
    <citation type="journal article" date="2019" name="Int. J. Syst. Evol. Microbiol.">
        <title>The Global Catalogue of Microorganisms (GCM) 10K type strain sequencing project: providing services to taxonomists for standard genome sequencing and annotation.</title>
        <authorList>
            <consortium name="The Broad Institute Genomics Platform"/>
            <consortium name="The Broad Institute Genome Sequencing Center for Infectious Disease"/>
            <person name="Wu L."/>
            <person name="Ma J."/>
        </authorList>
    </citation>
    <scope>NUCLEOTIDE SEQUENCE [LARGE SCALE GENOMIC DNA]</scope>
    <source>
        <strain evidence="4">CGMCC 1.10759</strain>
    </source>
</reference>
<evidence type="ECO:0000313" key="4">
    <source>
        <dbReference type="Proteomes" id="UP001595904"/>
    </source>
</evidence>
<evidence type="ECO:0000259" key="2">
    <source>
        <dbReference type="PROSITE" id="PS51898"/>
    </source>
</evidence>
<keyword evidence="3" id="KW-0238">DNA-binding</keyword>
<organism evidence="3 4">
    <name type="scientific">Steroidobacter flavus</name>
    <dbReference type="NCBI Taxonomy" id="1842136"/>
    <lineage>
        <taxon>Bacteria</taxon>
        <taxon>Pseudomonadati</taxon>
        <taxon>Pseudomonadota</taxon>
        <taxon>Gammaproteobacteria</taxon>
        <taxon>Steroidobacterales</taxon>
        <taxon>Steroidobacteraceae</taxon>
        <taxon>Steroidobacter</taxon>
    </lineage>
</organism>
<dbReference type="Proteomes" id="UP001595904">
    <property type="component" value="Unassembled WGS sequence"/>
</dbReference>
<dbReference type="RefSeq" id="WP_380605140.1">
    <property type="nucleotide sequence ID" value="NZ_JBHSDU010000015.1"/>
</dbReference>
<protein>
    <submittedName>
        <fullName evidence="3">Arm DNA-binding domain-containing protein</fullName>
    </submittedName>
</protein>
<accession>A0ABV8T603</accession>
<gene>
    <name evidence="3" type="ORF">ACFPN2_34190</name>
</gene>
<dbReference type="GO" id="GO:0003677">
    <property type="term" value="F:DNA binding"/>
    <property type="evidence" value="ECO:0007669"/>
    <property type="project" value="UniProtKB-KW"/>
</dbReference>
<keyword evidence="4" id="KW-1185">Reference proteome</keyword>
<dbReference type="Gene3D" id="1.10.443.10">
    <property type="entry name" value="Intergrase catalytic core"/>
    <property type="match status" value="1"/>
</dbReference>
<dbReference type="SUPFAM" id="SSF56349">
    <property type="entry name" value="DNA breaking-rejoining enzymes"/>
    <property type="match status" value="1"/>
</dbReference>
<evidence type="ECO:0000256" key="1">
    <source>
        <dbReference type="ARBA" id="ARBA00023172"/>
    </source>
</evidence>
<keyword evidence="1" id="KW-0233">DNA recombination</keyword>
<comment type="caution">
    <text evidence="3">The sequence shown here is derived from an EMBL/GenBank/DDBJ whole genome shotgun (WGS) entry which is preliminary data.</text>
</comment>
<dbReference type="InterPro" id="IPR013762">
    <property type="entry name" value="Integrase-like_cat_sf"/>
</dbReference>
<dbReference type="EMBL" id="JBHSDU010000015">
    <property type="protein sequence ID" value="MFC4314174.1"/>
    <property type="molecule type" value="Genomic_DNA"/>
</dbReference>
<name>A0ABV8T603_9GAMM</name>
<dbReference type="InterPro" id="IPR011010">
    <property type="entry name" value="DNA_brk_join_enz"/>
</dbReference>
<dbReference type="InterPro" id="IPR002104">
    <property type="entry name" value="Integrase_catalytic"/>
</dbReference>
<dbReference type="PROSITE" id="PS51898">
    <property type="entry name" value="TYR_RECOMBINASE"/>
    <property type="match status" value="1"/>
</dbReference>
<sequence length="298" mass="34040">MGRKSLSGGVQAKERDRIEFTFVFNNKRYRPTLQRTPTEANLRPAREQLKDIKRRIDAGTFTFIEEFPDYKFRDQVEASSAEDSIRTCKQVFDAFIAHCDMLVEMNDLAFSTVDGYRKILDSVWKAAIGDDVFEEITYSQLAAIAAAHTRNKKTYNNVVSVLRCAFEFGYKDHRPPVDPFTIDEGETIIAASHAEFGAAHGNYEEFRFFTGLRQSEQIALTAHDCDMKKGTINITKAVVRSREKDRTKTGEDREIALCARALEVLRRQLELREALVRAGRIQHDLVFFQEDGAPILNV</sequence>
<dbReference type="Pfam" id="PF00589">
    <property type="entry name" value="Phage_integrase"/>
    <property type="match status" value="1"/>
</dbReference>
<evidence type="ECO:0000313" key="3">
    <source>
        <dbReference type="EMBL" id="MFC4314174.1"/>
    </source>
</evidence>
<dbReference type="InterPro" id="IPR022000">
    <property type="entry name" value="Min27-like_integrase_DNA_bind"/>
</dbReference>
<proteinExistence type="predicted"/>
<feature type="domain" description="Tyr recombinase" evidence="2">
    <location>
        <begin position="175"/>
        <end position="298"/>
    </location>
</feature>
<dbReference type="Pfam" id="PF12167">
    <property type="entry name" value="Arm-DNA-bind_2"/>
    <property type="match status" value="1"/>
</dbReference>